<dbReference type="PANTHER" id="PTHR43791">
    <property type="entry name" value="PERMEASE-RELATED"/>
    <property type="match status" value="1"/>
</dbReference>
<keyword evidence="4 6" id="KW-1133">Transmembrane helix</keyword>
<evidence type="ECO:0000256" key="5">
    <source>
        <dbReference type="ARBA" id="ARBA00023136"/>
    </source>
</evidence>
<dbReference type="FunCoup" id="W4K662">
    <property type="interactions" value="74"/>
</dbReference>
<feature type="transmembrane region" description="Helical" evidence="6">
    <location>
        <begin position="365"/>
        <end position="387"/>
    </location>
</feature>
<evidence type="ECO:0000313" key="9">
    <source>
        <dbReference type="Proteomes" id="UP000030671"/>
    </source>
</evidence>
<feature type="transmembrane region" description="Helical" evidence="6">
    <location>
        <begin position="74"/>
        <end position="98"/>
    </location>
</feature>
<dbReference type="GeneID" id="20677582"/>
<dbReference type="RefSeq" id="XP_009545976.1">
    <property type="nucleotide sequence ID" value="XM_009547681.1"/>
</dbReference>
<feature type="transmembrane region" description="Helical" evidence="6">
    <location>
        <begin position="399"/>
        <end position="418"/>
    </location>
</feature>
<dbReference type="EMBL" id="KI925458">
    <property type="protein sequence ID" value="ETW81307.1"/>
    <property type="molecule type" value="Genomic_DNA"/>
</dbReference>
<dbReference type="Proteomes" id="UP000030671">
    <property type="component" value="Unassembled WGS sequence"/>
</dbReference>
<dbReference type="Pfam" id="PF07690">
    <property type="entry name" value="MFS_1"/>
    <property type="match status" value="1"/>
</dbReference>
<dbReference type="InterPro" id="IPR011701">
    <property type="entry name" value="MFS"/>
</dbReference>
<proteinExistence type="predicted"/>
<evidence type="ECO:0000256" key="6">
    <source>
        <dbReference type="SAM" id="Phobius"/>
    </source>
</evidence>
<feature type="transmembrane region" description="Helical" evidence="6">
    <location>
        <begin position="46"/>
        <end position="67"/>
    </location>
</feature>
<dbReference type="eggNOG" id="KOG2533">
    <property type="taxonomic scope" value="Eukaryota"/>
</dbReference>
<comment type="subcellular location">
    <subcellularLocation>
        <location evidence="1">Membrane</location>
        <topology evidence="1">Multi-pass membrane protein</topology>
    </subcellularLocation>
</comment>
<protein>
    <submittedName>
        <fullName evidence="8">Major facilitator superfamily</fullName>
    </submittedName>
</protein>
<name>W4K662_HETIT</name>
<evidence type="ECO:0000256" key="1">
    <source>
        <dbReference type="ARBA" id="ARBA00004141"/>
    </source>
</evidence>
<gene>
    <name evidence="8" type="ORF">HETIRDRAFT_474727</name>
</gene>
<dbReference type="AlphaFoldDB" id="W4K662"/>
<feature type="transmembrane region" description="Helical" evidence="6">
    <location>
        <begin position="134"/>
        <end position="155"/>
    </location>
</feature>
<feature type="transmembrane region" description="Helical" evidence="6">
    <location>
        <begin position="239"/>
        <end position="264"/>
    </location>
</feature>
<feature type="transmembrane region" description="Helical" evidence="6">
    <location>
        <begin position="104"/>
        <end position="122"/>
    </location>
</feature>
<dbReference type="PROSITE" id="PS50850">
    <property type="entry name" value="MFS"/>
    <property type="match status" value="1"/>
</dbReference>
<dbReference type="GO" id="GO:0022857">
    <property type="term" value="F:transmembrane transporter activity"/>
    <property type="evidence" value="ECO:0007669"/>
    <property type="project" value="InterPro"/>
</dbReference>
<dbReference type="KEGG" id="hir:HETIRDRAFT_474727"/>
<accession>W4K662</accession>
<dbReference type="InterPro" id="IPR020846">
    <property type="entry name" value="MFS_dom"/>
</dbReference>
<dbReference type="GO" id="GO:0016020">
    <property type="term" value="C:membrane"/>
    <property type="evidence" value="ECO:0007669"/>
    <property type="project" value="UniProtKB-SubCell"/>
</dbReference>
<evidence type="ECO:0000256" key="4">
    <source>
        <dbReference type="ARBA" id="ARBA00022989"/>
    </source>
</evidence>
<dbReference type="Gene3D" id="1.20.1250.20">
    <property type="entry name" value="MFS general substrate transporter like domains"/>
    <property type="match status" value="2"/>
</dbReference>
<evidence type="ECO:0000256" key="2">
    <source>
        <dbReference type="ARBA" id="ARBA00022448"/>
    </source>
</evidence>
<keyword evidence="3 6" id="KW-0812">Transmembrane</keyword>
<feature type="domain" description="Major facilitator superfamily (MFS) profile" evidence="7">
    <location>
        <begin position="8"/>
        <end position="423"/>
    </location>
</feature>
<evidence type="ECO:0000259" key="7">
    <source>
        <dbReference type="PROSITE" id="PS50850"/>
    </source>
</evidence>
<keyword evidence="5 6" id="KW-0472">Membrane</keyword>
<reference evidence="8 9" key="1">
    <citation type="journal article" date="2012" name="New Phytol.">
        <title>Insight into trade-off between wood decay and parasitism from the genome of a fungal forest pathogen.</title>
        <authorList>
            <person name="Olson A."/>
            <person name="Aerts A."/>
            <person name="Asiegbu F."/>
            <person name="Belbahri L."/>
            <person name="Bouzid O."/>
            <person name="Broberg A."/>
            <person name="Canback B."/>
            <person name="Coutinho P.M."/>
            <person name="Cullen D."/>
            <person name="Dalman K."/>
            <person name="Deflorio G."/>
            <person name="van Diepen L.T."/>
            <person name="Dunand C."/>
            <person name="Duplessis S."/>
            <person name="Durling M."/>
            <person name="Gonthier P."/>
            <person name="Grimwood J."/>
            <person name="Fossdal C.G."/>
            <person name="Hansson D."/>
            <person name="Henrissat B."/>
            <person name="Hietala A."/>
            <person name="Himmelstrand K."/>
            <person name="Hoffmeister D."/>
            <person name="Hogberg N."/>
            <person name="James T.Y."/>
            <person name="Karlsson M."/>
            <person name="Kohler A."/>
            <person name="Kues U."/>
            <person name="Lee Y.H."/>
            <person name="Lin Y.C."/>
            <person name="Lind M."/>
            <person name="Lindquist E."/>
            <person name="Lombard V."/>
            <person name="Lucas S."/>
            <person name="Lunden K."/>
            <person name="Morin E."/>
            <person name="Murat C."/>
            <person name="Park J."/>
            <person name="Raffaello T."/>
            <person name="Rouze P."/>
            <person name="Salamov A."/>
            <person name="Schmutz J."/>
            <person name="Solheim H."/>
            <person name="Stahlberg J."/>
            <person name="Velez H."/>
            <person name="de Vries R.P."/>
            <person name="Wiebenga A."/>
            <person name="Woodward S."/>
            <person name="Yakovlev I."/>
            <person name="Garbelotto M."/>
            <person name="Martin F."/>
            <person name="Grigoriev I.V."/>
            <person name="Stenlid J."/>
        </authorList>
    </citation>
    <scope>NUCLEOTIDE SEQUENCE [LARGE SCALE GENOMIC DNA]</scope>
    <source>
        <strain evidence="8 9">TC 32-1</strain>
    </source>
</reference>
<evidence type="ECO:0000256" key="3">
    <source>
        <dbReference type="ARBA" id="ARBA00022692"/>
    </source>
</evidence>
<feature type="transmembrane region" description="Helical" evidence="6">
    <location>
        <begin position="276"/>
        <end position="295"/>
    </location>
</feature>
<dbReference type="OrthoDB" id="2985014at2759"/>
<keyword evidence="9" id="KW-1185">Reference proteome</keyword>
<dbReference type="FunFam" id="1.20.1250.20:FF:000034">
    <property type="entry name" value="MFS general substrate transporter"/>
    <property type="match status" value="1"/>
</dbReference>
<dbReference type="InterPro" id="IPR036259">
    <property type="entry name" value="MFS_trans_sf"/>
</dbReference>
<feature type="transmembrane region" description="Helical" evidence="6">
    <location>
        <begin position="167"/>
        <end position="189"/>
    </location>
</feature>
<dbReference type="HOGENOM" id="CLU_001265_0_1_1"/>
<sequence length="464" mass="51281">MTKIDLMIIPLVGVIYFLSFLDRANIGNARLAGLQKDLNMTNHQFSVSLTVFYVPYILMEIPVNLVLKRFGANITIPLMVVLWGLFSACQGAVSTYGGLIACRFFLGMAEGGLFPSLVLYLSNFYPRHSLQLRLSMMFSVTSLAGAFSGLLAAAIEDMNGLRGLAGWAWIFVLEGVFTVLCGILGFFLLPREPSKLRWLTRHEKAVYVEMLREDWSGDAEDEKFSWAEVWNVFLDAPHVLILCMHFFIEGITLFGLATFTPTIVNALGFSMTHSQLLTVPPFACSFVVSLVSAYLSDKYKRRGVTALVFSFLAIVGYAIFIGTLLAASSHANYGALFLQIIGVYGLAPCTATWNANNVQPHFRRATAIAFAFACTNMGGIVSTWIFIDPPRFHTASAVNVSFAIGNVIACGGLIVYLVRRNASKRVQVAILLREKGNGTEKGGWDSPEERQRLGDRHPRFVYTL</sequence>
<organism evidence="8 9">
    <name type="scientific">Heterobasidion irregulare (strain TC 32-1)</name>
    <dbReference type="NCBI Taxonomy" id="747525"/>
    <lineage>
        <taxon>Eukaryota</taxon>
        <taxon>Fungi</taxon>
        <taxon>Dikarya</taxon>
        <taxon>Basidiomycota</taxon>
        <taxon>Agaricomycotina</taxon>
        <taxon>Agaricomycetes</taxon>
        <taxon>Russulales</taxon>
        <taxon>Bondarzewiaceae</taxon>
        <taxon>Heterobasidion</taxon>
        <taxon>Heterobasidion annosum species complex</taxon>
    </lineage>
</organism>
<evidence type="ECO:0000313" key="8">
    <source>
        <dbReference type="EMBL" id="ETW81307.1"/>
    </source>
</evidence>
<keyword evidence="2" id="KW-0813">Transport</keyword>
<feature type="transmembrane region" description="Helical" evidence="6">
    <location>
        <begin position="333"/>
        <end position="353"/>
    </location>
</feature>
<feature type="transmembrane region" description="Helical" evidence="6">
    <location>
        <begin position="7"/>
        <end position="26"/>
    </location>
</feature>
<feature type="transmembrane region" description="Helical" evidence="6">
    <location>
        <begin position="307"/>
        <end position="327"/>
    </location>
</feature>
<dbReference type="FunFam" id="1.20.1250.20:FF:000013">
    <property type="entry name" value="MFS general substrate transporter"/>
    <property type="match status" value="1"/>
</dbReference>
<dbReference type="SUPFAM" id="SSF103473">
    <property type="entry name" value="MFS general substrate transporter"/>
    <property type="match status" value="1"/>
</dbReference>
<dbReference type="PANTHER" id="PTHR43791:SF85">
    <property type="entry name" value="TRANSPORTER, PUTATIVE (AFU_ORTHOLOGUE AFUA_6G00710)-RELATED"/>
    <property type="match status" value="1"/>
</dbReference>
<dbReference type="InParanoid" id="W4K662"/>